<evidence type="ECO:0000256" key="13">
    <source>
        <dbReference type="SAM" id="SignalP"/>
    </source>
</evidence>
<dbReference type="SUPFAM" id="SSF51445">
    <property type="entry name" value="(Trans)glycosidases"/>
    <property type="match status" value="1"/>
</dbReference>
<dbReference type="PROSITE" id="PS51904">
    <property type="entry name" value="GLYCOSYL_HYDROL_F25_2"/>
    <property type="match status" value="1"/>
</dbReference>
<dbReference type="InterPro" id="IPR008270">
    <property type="entry name" value="Glyco_hydro_25_AS"/>
</dbReference>
<evidence type="ECO:0000256" key="11">
    <source>
        <dbReference type="ARBA" id="ARBA00055588"/>
    </source>
</evidence>
<dbReference type="GO" id="GO:0005576">
    <property type="term" value="C:extracellular region"/>
    <property type="evidence" value="ECO:0007669"/>
    <property type="project" value="UniProtKB-SubCell"/>
</dbReference>
<feature type="signal peptide" evidence="13">
    <location>
        <begin position="1"/>
        <end position="27"/>
    </location>
</feature>
<dbReference type="EMBL" id="FQVU01000003">
    <property type="protein sequence ID" value="SHG63973.1"/>
    <property type="molecule type" value="Genomic_DNA"/>
</dbReference>
<dbReference type="PROSITE" id="PS00953">
    <property type="entry name" value="GLYCOSYL_HYDROL_F25_1"/>
    <property type="match status" value="1"/>
</dbReference>
<dbReference type="SMART" id="SM00641">
    <property type="entry name" value="Glyco_25"/>
    <property type="match status" value="1"/>
</dbReference>
<dbReference type="Pfam" id="PF01183">
    <property type="entry name" value="Glyco_hydro_25"/>
    <property type="match status" value="1"/>
</dbReference>
<dbReference type="Proteomes" id="UP000186132">
    <property type="component" value="Unassembled WGS sequence"/>
</dbReference>
<dbReference type="InterPro" id="IPR002053">
    <property type="entry name" value="Glyco_hydro_25"/>
</dbReference>
<keyword evidence="8 12" id="KW-0378">Hydrolase</keyword>
<comment type="catalytic activity">
    <reaction evidence="1 12">
        <text>Hydrolysis of (1-&gt;4)-beta-linkages between N-acetylmuramic acid and N-acetyl-D-glucosamine residues in a peptidoglycan and between N-acetyl-D-glucosamine residues in chitodextrins.</text>
        <dbReference type="EC" id="3.2.1.17"/>
    </reaction>
</comment>
<dbReference type="InterPro" id="IPR017853">
    <property type="entry name" value="GH"/>
</dbReference>
<keyword evidence="9" id="KW-1015">Disulfide bond</keyword>
<reference evidence="14 15" key="1">
    <citation type="submission" date="2016-11" db="EMBL/GenBank/DDBJ databases">
        <authorList>
            <person name="Jaros S."/>
            <person name="Januszkiewicz K."/>
            <person name="Wedrychowicz H."/>
        </authorList>
    </citation>
    <scope>NUCLEOTIDE SEQUENCE [LARGE SCALE GENOMIC DNA]</scope>
    <source>
        <strain evidence="14 15">DSM 45627</strain>
    </source>
</reference>
<dbReference type="Gene3D" id="3.20.20.80">
    <property type="entry name" value="Glycosidases"/>
    <property type="match status" value="1"/>
</dbReference>
<accession>A0A1M5LHX8</accession>
<comment type="similarity">
    <text evidence="3 12">Belongs to the glycosyl hydrolase 25 family.</text>
</comment>
<dbReference type="STRING" id="1206085.SAMN05443575_2440"/>
<evidence type="ECO:0000313" key="15">
    <source>
        <dbReference type="Proteomes" id="UP000186132"/>
    </source>
</evidence>
<evidence type="ECO:0000256" key="6">
    <source>
        <dbReference type="ARBA" id="ARBA00022529"/>
    </source>
</evidence>
<proteinExistence type="inferred from homology"/>
<dbReference type="FunFam" id="3.20.20.80:FF:000060">
    <property type="entry name" value="Lysozyme M1"/>
    <property type="match status" value="1"/>
</dbReference>
<organism evidence="14 15">
    <name type="scientific">Jatrophihabitans endophyticus</name>
    <dbReference type="NCBI Taxonomy" id="1206085"/>
    <lineage>
        <taxon>Bacteria</taxon>
        <taxon>Bacillati</taxon>
        <taxon>Actinomycetota</taxon>
        <taxon>Actinomycetes</taxon>
        <taxon>Jatrophihabitantales</taxon>
        <taxon>Jatrophihabitantaceae</taxon>
        <taxon>Jatrophihabitans</taxon>
    </lineage>
</organism>
<dbReference type="GO" id="GO:0003796">
    <property type="term" value="F:lysozyme activity"/>
    <property type="evidence" value="ECO:0007669"/>
    <property type="project" value="UniProtKB-EC"/>
</dbReference>
<keyword evidence="10 12" id="KW-0326">Glycosidase</keyword>
<dbReference type="EC" id="3.2.1.17" evidence="4 12"/>
<comment type="function">
    <text evidence="11">This enzyme has both lysozyme (acetylmuramidase) and diacetylmuramidase activities.</text>
</comment>
<dbReference type="GO" id="GO:0042742">
    <property type="term" value="P:defense response to bacterium"/>
    <property type="evidence" value="ECO:0007669"/>
    <property type="project" value="UniProtKB-KW"/>
</dbReference>
<keyword evidence="5" id="KW-0964">Secreted</keyword>
<dbReference type="InterPro" id="IPR018077">
    <property type="entry name" value="Glyco_hydro_fam25_subgr"/>
</dbReference>
<evidence type="ECO:0000256" key="2">
    <source>
        <dbReference type="ARBA" id="ARBA00004613"/>
    </source>
</evidence>
<evidence type="ECO:0000256" key="8">
    <source>
        <dbReference type="ARBA" id="ARBA00022801"/>
    </source>
</evidence>
<evidence type="ECO:0000256" key="9">
    <source>
        <dbReference type="ARBA" id="ARBA00023157"/>
    </source>
</evidence>
<dbReference type="PANTHER" id="PTHR34135:SF2">
    <property type="entry name" value="LYSOZYME"/>
    <property type="match status" value="1"/>
</dbReference>
<evidence type="ECO:0000256" key="5">
    <source>
        <dbReference type="ARBA" id="ARBA00022525"/>
    </source>
</evidence>
<dbReference type="RefSeq" id="WP_073390576.1">
    <property type="nucleotide sequence ID" value="NZ_FQVU01000003.1"/>
</dbReference>
<evidence type="ECO:0000313" key="14">
    <source>
        <dbReference type="EMBL" id="SHG63973.1"/>
    </source>
</evidence>
<keyword evidence="15" id="KW-1185">Reference proteome</keyword>
<dbReference type="CDD" id="cd06412">
    <property type="entry name" value="GH25_CH-type"/>
    <property type="match status" value="1"/>
</dbReference>
<dbReference type="GO" id="GO:0009253">
    <property type="term" value="P:peptidoglycan catabolic process"/>
    <property type="evidence" value="ECO:0007669"/>
    <property type="project" value="InterPro"/>
</dbReference>
<protein>
    <recommendedName>
        <fullName evidence="4 12">Lysozyme</fullName>
        <ecNumber evidence="4 12">3.2.1.17</ecNumber>
    </recommendedName>
</protein>
<evidence type="ECO:0000256" key="3">
    <source>
        <dbReference type="ARBA" id="ARBA00010646"/>
    </source>
</evidence>
<evidence type="ECO:0000256" key="10">
    <source>
        <dbReference type="ARBA" id="ARBA00023295"/>
    </source>
</evidence>
<keyword evidence="13" id="KW-0732">Signal</keyword>
<evidence type="ECO:0000256" key="7">
    <source>
        <dbReference type="ARBA" id="ARBA00022638"/>
    </source>
</evidence>
<evidence type="ECO:0000256" key="12">
    <source>
        <dbReference type="RuleBase" id="RU361176"/>
    </source>
</evidence>
<dbReference type="GO" id="GO:0016052">
    <property type="term" value="P:carbohydrate catabolic process"/>
    <property type="evidence" value="ECO:0007669"/>
    <property type="project" value="TreeGrafter"/>
</dbReference>
<gene>
    <name evidence="14" type="ORF">SAMN05443575_2440</name>
</gene>
<feature type="chain" id="PRO_5013132991" description="Lysozyme" evidence="13">
    <location>
        <begin position="28"/>
        <end position="234"/>
    </location>
</feature>
<dbReference type="PANTHER" id="PTHR34135">
    <property type="entry name" value="LYSOZYME"/>
    <property type="match status" value="1"/>
</dbReference>
<sequence>MKRTALALLATLAAALGLTVAAGPASAAGVVYGMDVSHYQGSINWGAQYSAGARFVYIKATEGTTYTDPNFGSNYTGSYDAGFIRGAYHFARPGSSSGAAQANYFLAHGGRWSGDGKTLPGALDMEYNPSGATCYGLSASAMGSWIRDFSNTYHAATGVYPVIYTSTSWWSQCVSGDFSGTNPLWIARYSSSVGALPAGWGYYTFWQNADSGTYPGDQDRFNGDLSQLQALARG</sequence>
<keyword evidence="6" id="KW-0929">Antimicrobial</keyword>
<keyword evidence="7" id="KW-0081">Bacteriolytic enzyme</keyword>
<evidence type="ECO:0000256" key="4">
    <source>
        <dbReference type="ARBA" id="ARBA00012732"/>
    </source>
</evidence>
<name>A0A1M5LHX8_9ACTN</name>
<dbReference type="GO" id="GO:0016998">
    <property type="term" value="P:cell wall macromolecule catabolic process"/>
    <property type="evidence" value="ECO:0007669"/>
    <property type="project" value="InterPro"/>
</dbReference>
<dbReference type="AlphaFoldDB" id="A0A1M5LHX8"/>
<comment type="subcellular location">
    <subcellularLocation>
        <location evidence="2">Secreted</location>
    </subcellularLocation>
</comment>
<evidence type="ECO:0000256" key="1">
    <source>
        <dbReference type="ARBA" id="ARBA00000632"/>
    </source>
</evidence>
<dbReference type="GO" id="GO:0031640">
    <property type="term" value="P:killing of cells of another organism"/>
    <property type="evidence" value="ECO:0007669"/>
    <property type="project" value="UniProtKB-KW"/>
</dbReference>